<dbReference type="PANTHER" id="PTHR46580:SF4">
    <property type="entry name" value="ATP_GTP-BINDING PROTEIN"/>
    <property type="match status" value="1"/>
</dbReference>
<accession>A0A4S3ZZX5</accession>
<evidence type="ECO:0000259" key="3">
    <source>
        <dbReference type="Pfam" id="PF18962"/>
    </source>
</evidence>
<feature type="signal peptide" evidence="2">
    <location>
        <begin position="1"/>
        <end position="18"/>
    </location>
</feature>
<gene>
    <name evidence="4" type="ORF">E6C50_06570</name>
</gene>
<evidence type="ECO:0000256" key="2">
    <source>
        <dbReference type="SAM" id="SignalP"/>
    </source>
</evidence>
<dbReference type="Gene3D" id="2.40.128.340">
    <property type="match status" value="1"/>
</dbReference>
<dbReference type="SUPFAM" id="SSF69318">
    <property type="entry name" value="Integrin alpha N-terminal domain"/>
    <property type="match status" value="2"/>
</dbReference>
<dbReference type="PANTHER" id="PTHR46580">
    <property type="entry name" value="SENSOR KINASE-RELATED"/>
    <property type="match status" value="1"/>
</dbReference>
<organism evidence="4 5">
    <name type="scientific">Flavobacterium supellecticarium</name>
    <dbReference type="NCBI Taxonomy" id="2565924"/>
    <lineage>
        <taxon>Bacteria</taxon>
        <taxon>Pseudomonadati</taxon>
        <taxon>Bacteroidota</taxon>
        <taxon>Flavobacteriia</taxon>
        <taxon>Flavobacteriales</taxon>
        <taxon>Flavobacteriaceae</taxon>
        <taxon>Flavobacterium</taxon>
    </lineage>
</organism>
<keyword evidence="5" id="KW-1185">Reference proteome</keyword>
<dbReference type="InterPro" id="IPR013517">
    <property type="entry name" value="FG-GAP"/>
</dbReference>
<dbReference type="Pfam" id="PF13517">
    <property type="entry name" value="FG-GAP_3"/>
    <property type="match status" value="3"/>
</dbReference>
<dbReference type="EMBL" id="SSNZ01000002">
    <property type="protein sequence ID" value="THF51422.1"/>
    <property type="molecule type" value="Genomic_DNA"/>
</dbReference>
<sequence>MKKTLLAFTLLSSLSAFTQNFTLVSNSGIVPVQYSTCKFADIDGDGDLDLFAMGGSPNAGSSRMYKNDGTGHFTLHDDQTFIKSREGGSAFGDVNGDGFPDLIVSGNANGVNTKLYLNDGAGNFSLSPNSNFIGTMNGDVNMADFDNDGDQDILITGMYTSNGFAMALYTNDGTGVFTRNLQSGLESYGMYLASVVVADVNGDGKPDIVTSGKVGINATATNIRIFLNQGDGVFAHHPQPAITALLGKVALADVDNDGDQDLLIAGNMPSSSGNPALWFRMQLYYNDGTANFTMAEGIPFVGIGDNLAIAFADVNNDGYQDILSMGRKYSETTVGNNIQEANLYLNDGTGGYIKMEDMPFTSHSTGNIVFADVDNDGDQDVLITGIGTGTTAVAKLYRNGQVLNVDDHNAKTIVVYPNPVQDKVYLTLPDQVIQDIQIYTLGGVLVGTEKPNTTMISLDCSRLNSGVYLVAVTTVDGNKSWTKIVKQ</sequence>
<name>A0A4S3ZZX5_9FLAO</name>
<evidence type="ECO:0000313" key="4">
    <source>
        <dbReference type="EMBL" id="THF51422.1"/>
    </source>
</evidence>
<dbReference type="RefSeq" id="WP_136402406.1">
    <property type="nucleotide sequence ID" value="NZ_SSNZ01000002.1"/>
</dbReference>
<evidence type="ECO:0000313" key="5">
    <source>
        <dbReference type="Proteomes" id="UP000307507"/>
    </source>
</evidence>
<dbReference type="NCBIfam" id="TIGR04183">
    <property type="entry name" value="Por_Secre_tail"/>
    <property type="match status" value="1"/>
</dbReference>
<proteinExistence type="predicted"/>
<dbReference type="AlphaFoldDB" id="A0A4S3ZZX5"/>
<protein>
    <submittedName>
        <fullName evidence="4">T9SS type A sorting domain-containing protein</fullName>
    </submittedName>
</protein>
<dbReference type="InterPro" id="IPR026444">
    <property type="entry name" value="Secre_tail"/>
</dbReference>
<reference evidence="4 5" key="1">
    <citation type="submission" date="2019-04" db="EMBL/GenBank/DDBJ databases">
        <title>Flavobacterium sp. nov. isolated from construction timber.</title>
        <authorList>
            <person name="Lin S.-Y."/>
            <person name="Chang C.-T."/>
            <person name="Young C.-C."/>
        </authorList>
    </citation>
    <scope>NUCLEOTIDE SEQUENCE [LARGE SCALE GENOMIC DNA]</scope>
    <source>
        <strain evidence="4 5">CC-CTC003</strain>
    </source>
</reference>
<keyword evidence="1 2" id="KW-0732">Signal</keyword>
<dbReference type="OrthoDB" id="9816120at2"/>
<evidence type="ECO:0000256" key="1">
    <source>
        <dbReference type="ARBA" id="ARBA00022729"/>
    </source>
</evidence>
<comment type="caution">
    <text evidence="4">The sequence shown here is derived from an EMBL/GenBank/DDBJ whole genome shotgun (WGS) entry which is preliminary data.</text>
</comment>
<dbReference type="Proteomes" id="UP000307507">
    <property type="component" value="Unassembled WGS sequence"/>
</dbReference>
<dbReference type="Pfam" id="PF18962">
    <property type="entry name" value="Por_Secre_tail"/>
    <property type="match status" value="1"/>
</dbReference>
<dbReference type="InterPro" id="IPR028994">
    <property type="entry name" value="Integrin_alpha_N"/>
</dbReference>
<feature type="chain" id="PRO_5020370323" evidence="2">
    <location>
        <begin position="19"/>
        <end position="487"/>
    </location>
</feature>
<feature type="domain" description="Secretion system C-terminal sorting" evidence="3">
    <location>
        <begin position="415"/>
        <end position="485"/>
    </location>
</feature>
<dbReference type="Gene3D" id="2.130.10.130">
    <property type="entry name" value="Integrin alpha, N-terminal"/>
    <property type="match status" value="2"/>
</dbReference>